<reference evidence="2 3" key="1">
    <citation type="journal article" date="2013" name="Nat. Genet.">
        <title>The genome of the hydatid tapeworm Echinococcus granulosus.</title>
        <authorList>
            <person name="Zheng H."/>
            <person name="Zhang W."/>
            <person name="Zhang L."/>
            <person name="Zhang Z."/>
            <person name="Li J."/>
            <person name="Lu G."/>
            <person name="Zhu Y."/>
            <person name="Wang Y."/>
            <person name="Huang Y."/>
            <person name="Liu J."/>
            <person name="Kang H."/>
            <person name="Chen J."/>
            <person name="Wang L."/>
            <person name="Chen A."/>
            <person name="Yu S."/>
            <person name="Gao Z."/>
            <person name="Jin L."/>
            <person name="Gu W."/>
            <person name="Wang Z."/>
            <person name="Zhao L."/>
            <person name="Shi B."/>
            <person name="Wen H."/>
            <person name="Lin R."/>
            <person name="Jones M.K."/>
            <person name="Brejova B."/>
            <person name="Vinar T."/>
            <person name="Zhao G."/>
            <person name="McManus D.P."/>
            <person name="Chen Z."/>
            <person name="Zhou Y."/>
            <person name="Wang S."/>
        </authorList>
    </citation>
    <scope>NUCLEOTIDE SEQUENCE [LARGE SCALE GENOMIC DNA]</scope>
</reference>
<dbReference type="GeneID" id="36343897"/>
<feature type="compositionally biased region" description="Basic and acidic residues" evidence="1">
    <location>
        <begin position="1"/>
        <end position="10"/>
    </location>
</feature>
<feature type="compositionally biased region" description="Polar residues" evidence="1">
    <location>
        <begin position="11"/>
        <end position="21"/>
    </location>
</feature>
<dbReference type="RefSeq" id="XP_024348141.1">
    <property type="nucleotide sequence ID" value="XM_024497431.1"/>
</dbReference>
<comment type="caution">
    <text evidence="2">The sequence shown here is derived from an EMBL/GenBank/DDBJ whole genome shotgun (WGS) entry which is preliminary data.</text>
</comment>
<keyword evidence="3" id="KW-1185">Reference proteome</keyword>
<name>W6U6Y8_ECHGR</name>
<dbReference type="KEGG" id="egl:EGR_08182"/>
<dbReference type="CTD" id="36343897"/>
<evidence type="ECO:0000313" key="2">
    <source>
        <dbReference type="EMBL" id="EUB56945.1"/>
    </source>
</evidence>
<dbReference type="AlphaFoldDB" id="W6U6Y8"/>
<proteinExistence type="predicted"/>
<evidence type="ECO:0000313" key="3">
    <source>
        <dbReference type="Proteomes" id="UP000019149"/>
    </source>
</evidence>
<gene>
    <name evidence="2" type="ORF">EGR_08182</name>
</gene>
<accession>W6U6Y8</accession>
<evidence type="ECO:0000256" key="1">
    <source>
        <dbReference type="SAM" id="MobiDB-lite"/>
    </source>
</evidence>
<sequence>MNGRRAEDRPSSGSSGHVYSTPTATSVVLTSSISGDGKAGILVEFKSTACMYGSQTTFKSLSCVSKVTAIGIEIVLVCQIAFGQSTGFPITLRNRKIIFLTSQMTLVKVVNIKVNNYFKYVPLRQI</sequence>
<organism evidence="2 3">
    <name type="scientific">Echinococcus granulosus</name>
    <name type="common">Hydatid tapeworm</name>
    <dbReference type="NCBI Taxonomy" id="6210"/>
    <lineage>
        <taxon>Eukaryota</taxon>
        <taxon>Metazoa</taxon>
        <taxon>Spiralia</taxon>
        <taxon>Lophotrochozoa</taxon>
        <taxon>Platyhelminthes</taxon>
        <taxon>Cestoda</taxon>
        <taxon>Eucestoda</taxon>
        <taxon>Cyclophyllidea</taxon>
        <taxon>Taeniidae</taxon>
        <taxon>Echinococcus</taxon>
        <taxon>Echinococcus granulosus group</taxon>
    </lineage>
</organism>
<feature type="region of interest" description="Disordered" evidence="1">
    <location>
        <begin position="1"/>
        <end position="21"/>
    </location>
</feature>
<protein>
    <submittedName>
        <fullName evidence="2">Uncharacterized protein</fullName>
    </submittedName>
</protein>
<dbReference type="EMBL" id="APAU02000098">
    <property type="protein sequence ID" value="EUB56945.1"/>
    <property type="molecule type" value="Genomic_DNA"/>
</dbReference>
<dbReference type="Proteomes" id="UP000019149">
    <property type="component" value="Unassembled WGS sequence"/>
</dbReference>